<gene>
    <name evidence="2" type="ORF">BDV98DRAFT_591139</name>
</gene>
<sequence>MDSFTTLFTSTSAPDAPLPVNTEKGGSGGTAQCLVSKEDSTLPVNKEKGGGGAGAQEGAGSQRTLDFWVEDRESSVIFARAVKVATFMRLD</sequence>
<dbReference type="EMBL" id="ML178820">
    <property type="protein sequence ID" value="TFL03241.1"/>
    <property type="molecule type" value="Genomic_DNA"/>
</dbReference>
<keyword evidence="3" id="KW-1185">Reference proteome</keyword>
<evidence type="ECO:0000313" key="3">
    <source>
        <dbReference type="Proteomes" id="UP000305067"/>
    </source>
</evidence>
<evidence type="ECO:0000256" key="1">
    <source>
        <dbReference type="SAM" id="MobiDB-lite"/>
    </source>
</evidence>
<dbReference type="AlphaFoldDB" id="A0A5C3QRT4"/>
<proteinExistence type="predicted"/>
<evidence type="ECO:0000313" key="2">
    <source>
        <dbReference type="EMBL" id="TFL03241.1"/>
    </source>
</evidence>
<accession>A0A5C3QRT4</accession>
<name>A0A5C3QRT4_9AGAR</name>
<reference evidence="2 3" key="1">
    <citation type="journal article" date="2019" name="Nat. Ecol. Evol.">
        <title>Megaphylogeny resolves global patterns of mushroom evolution.</title>
        <authorList>
            <person name="Varga T."/>
            <person name="Krizsan K."/>
            <person name="Foldi C."/>
            <person name="Dima B."/>
            <person name="Sanchez-Garcia M."/>
            <person name="Sanchez-Ramirez S."/>
            <person name="Szollosi G.J."/>
            <person name="Szarkandi J.G."/>
            <person name="Papp V."/>
            <person name="Albert L."/>
            <person name="Andreopoulos W."/>
            <person name="Angelini C."/>
            <person name="Antonin V."/>
            <person name="Barry K.W."/>
            <person name="Bougher N.L."/>
            <person name="Buchanan P."/>
            <person name="Buyck B."/>
            <person name="Bense V."/>
            <person name="Catcheside P."/>
            <person name="Chovatia M."/>
            <person name="Cooper J."/>
            <person name="Damon W."/>
            <person name="Desjardin D."/>
            <person name="Finy P."/>
            <person name="Geml J."/>
            <person name="Haridas S."/>
            <person name="Hughes K."/>
            <person name="Justo A."/>
            <person name="Karasinski D."/>
            <person name="Kautmanova I."/>
            <person name="Kiss B."/>
            <person name="Kocsube S."/>
            <person name="Kotiranta H."/>
            <person name="LaButti K.M."/>
            <person name="Lechner B.E."/>
            <person name="Liimatainen K."/>
            <person name="Lipzen A."/>
            <person name="Lukacs Z."/>
            <person name="Mihaltcheva S."/>
            <person name="Morgado L.N."/>
            <person name="Niskanen T."/>
            <person name="Noordeloos M.E."/>
            <person name="Ohm R.A."/>
            <person name="Ortiz-Santana B."/>
            <person name="Ovrebo C."/>
            <person name="Racz N."/>
            <person name="Riley R."/>
            <person name="Savchenko A."/>
            <person name="Shiryaev A."/>
            <person name="Soop K."/>
            <person name="Spirin V."/>
            <person name="Szebenyi C."/>
            <person name="Tomsovsky M."/>
            <person name="Tulloss R.E."/>
            <person name="Uehling J."/>
            <person name="Grigoriev I.V."/>
            <person name="Vagvolgyi C."/>
            <person name="Papp T."/>
            <person name="Martin F.M."/>
            <person name="Miettinen O."/>
            <person name="Hibbett D.S."/>
            <person name="Nagy L.G."/>
        </authorList>
    </citation>
    <scope>NUCLEOTIDE SEQUENCE [LARGE SCALE GENOMIC DNA]</scope>
    <source>
        <strain evidence="2 3">CBS 309.79</strain>
    </source>
</reference>
<dbReference type="Proteomes" id="UP000305067">
    <property type="component" value="Unassembled WGS sequence"/>
</dbReference>
<feature type="region of interest" description="Disordered" evidence="1">
    <location>
        <begin position="1"/>
        <end position="62"/>
    </location>
</feature>
<feature type="compositionally biased region" description="Basic and acidic residues" evidence="1">
    <location>
        <begin position="36"/>
        <end position="49"/>
    </location>
</feature>
<organism evidence="2 3">
    <name type="scientific">Pterulicium gracile</name>
    <dbReference type="NCBI Taxonomy" id="1884261"/>
    <lineage>
        <taxon>Eukaryota</taxon>
        <taxon>Fungi</taxon>
        <taxon>Dikarya</taxon>
        <taxon>Basidiomycota</taxon>
        <taxon>Agaricomycotina</taxon>
        <taxon>Agaricomycetes</taxon>
        <taxon>Agaricomycetidae</taxon>
        <taxon>Agaricales</taxon>
        <taxon>Pleurotineae</taxon>
        <taxon>Pterulaceae</taxon>
        <taxon>Pterulicium</taxon>
    </lineage>
</organism>
<dbReference type="OrthoDB" id="2985298at2759"/>
<feature type="compositionally biased region" description="Polar residues" evidence="1">
    <location>
        <begin position="1"/>
        <end position="13"/>
    </location>
</feature>
<protein>
    <submittedName>
        <fullName evidence="2">Uncharacterized protein</fullName>
    </submittedName>
</protein>